<organism evidence="1 2">
    <name type="scientific">Methylobacterium mesophilicum SR1.6/6</name>
    <dbReference type="NCBI Taxonomy" id="908290"/>
    <lineage>
        <taxon>Bacteria</taxon>
        <taxon>Pseudomonadati</taxon>
        <taxon>Pseudomonadota</taxon>
        <taxon>Alphaproteobacteria</taxon>
        <taxon>Hyphomicrobiales</taxon>
        <taxon>Methylobacteriaceae</taxon>
        <taxon>Methylobacterium</taxon>
    </lineage>
</organism>
<dbReference type="AlphaFoldDB" id="A0A6B9FIE5"/>
<accession>A0A6B9FIE5</accession>
<protein>
    <submittedName>
        <fullName evidence="1">Uncharacterized protein</fullName>
    </submittedName>
</protein>
<evidence type="ECO:0000313" key="2">
    <source>
        <dbReference type="Proteomes" id="UP000012488"/>
    </source>
</evidence>
<proteinExistence type="predicted"/>
<reference evidence="1 2" key="2">
    <citation type="journal article" date="2013" name="Genome Announc.">
        <title>Draft Genome Sequence of Methylobacterium mesophilicum Strain SR1.6/6, Isolated from Citrus sinensis.</title>
        <authorList>
            <person name="Marinho Almeida D."/>
            <person name="Dini-Andreote F."/>
            <person name="Camargo Neves A.A."/>
            <person name="Juca Ramos R.T."/>
            <person name="Andreote F.D."/>
            <person name="Carneiro A.R."/>
            <person name="Oliveira de Souza Lima A."/>
            <person name="Caracciolo Gomes de Sa P.H."/>
            <person name="Ribeiro Barbosa M.S."/>
            <person name="Araujo W.L."/>
            <person name="Silva A."/>
        </authorList>
    </citation>
    <scope>NUCLEOTIDE SEQUENCE [LARGE SCALE GENOMIC DNA]</scope>
    <source>
        <strain evidence="1 2">SR1.6/6</strain>
    </source>
</reference>
<name>A0A6B9FIE5_9HYPH</name>
<reference evidence="1 2" key="1">
    <citation type="journal article" date="2012" name="Genet. Mol. Biol.">
        <title>Analysis of 16S rRNA and mxaF genes revealing insights into Methylobacterium niche-specific plant association.</title>
        <authorList>
            <person name="Dourado M.N."/>
            <person name="Andreote F.D."/>
            <person name="Dini-Andreote F."/>
            <person name="Conti R."/>
            <person name="Araujo J.M."/>
            <person name="Araujo W.L."/>
        </authorList>
    </citation>
    <scope>NUCLEOTIDE SEQUENCE [LARGE SCALE GENOMIC DNA]</scope>
    <source>
        <strain evidence="1 2">SR1.6/6</strain>
    </source>
</reference>
<evidence type="ECO:0000313" key="1">
    <source>
        <dbReference type="EMBL" id="QGY02391.1"/>
    </source>
</evidence>
<dbReference type="Proteomes" id="UP000012488">
    <property type="component" value="Chromosome"/>
</dbReference>
<gene>
    <name evidence="1" type="ORF">MMSR116_11275</name>
</gene>
<dbReference type="RefSeq" id="WP_158168840.1">
    <property type="nucleotide sequence ID" value="NZ_CP043538.1"/>
</dbReference>
<dbReference type="KEGG" id="mmes:MMSR116_11275"/>
<dbReference type="EMBL" id="CP043538">
    <property type="protein sequence ID" value="QGY02391.1"/>
    <property type="molecule type" value="Genomic_DNA"/>
</dbReference>
<sequence length="80" mass="8572">MVLLATCCATLGNEMPTAPANPPASEAHMAQAPVEHTGSVTLKALSVKPLGVDLPWDPRVCIGCDRNNGPSSFRDHRRHR</sequence>